<evidence type="ECO:0000313" key="2">
    <source>
        <dbReference type="EMBL" id="OAY40345.1"/>
    </source>
</evidence>
<keyword evidence="1" id="KW-0812">Transmembrane</keyword>
<sequence>MICVCLSLDFRHGLDLFDIRFLMNGGHGFLIIKLLVNPPSPLQFFLAATTALTRELSPKIELRTKTNWFHTTMPKNLYLFLFLCSMTFQNAIISLVGTCKDMTTTSPF</sequence>
<gene>
    <name evidence="2" type="ORF">MANES_09G014700</name>
</gene>
<feature type="transmembrane region" description="Helical" evidence="1">
    <location>
        <begin position="77"/>
        <end position="99"/>
    </location>
</feature>
<protein>
    <submittedName>
        <fullName evidence="2">Uncharacterized protein</fullName>
    </submittedName>
</protein>
<keyword evidence="1" id="KW-0472">Membrane</keyword>
<reference evidence="2" key="1">
    <citation type="submission" date="2016-02" db="EMBL/GenBank/DDBJ databases">
        <title>WGS assembly of Manihot esculenta.</title>
        <authorList>
            <person name="Bredeson J.V."/>
            <person name="Prochnik S.E."/>
            <person name="Lyons J.B."/>
            <person name="Schmutz J."/>
            <person name="Grimwood J."/>
            <person name="Vrebalov J."/>
            <person name="Bart R.S."/>
            <person name="Amuge T."/>
            <person name="Ferguson M.E."/>
            <person name="Green R."/>
            <person name="Putnam N."/>
            <person name="Stites J."/>
            <person name="Rounsley S."/>
            <person name="Rokhsar D.S."/>
        </authorList>
    </citation>
    <scope>NUCLEOTIDE SEQUENCE [LARGE SCALE GENOMIC DNA]</scope>
    <source>
        <tissue evidence="2">Leaf</tissue>
    </source>
</reference>
<dbReference type="AlphaFoldDB" id="A0A2C9V705"/>
<keyword evidence="1" id="KW-1133">Transmembrane helix</keyword>
<evidence type="ECO:0000256" key="1">
    <source>
        <dbReference type="SAM" id="Phobius"/>
    </source>
</evidence>
<proteinExistence type="predicted"/>
<name>A0A2C9V705_MANES</name>
<organism evidence="2">
    <name type="scientific">Manihot esculenta</name>
    <name type="common">Cassava</name>
    <name type="synonym">Jatropha manihot</name>
    <dbReference type="NCBI Taxonomy" id="3983"/>
    <lineage>
        <taxon>Eukaryota</taxon>
        <taxon>Viridiplantae</taxon>
        <taxon>Streptophyta</taxon>
        <taxon>Embryophyta</taxon>
        <taxon>Tracheophyta</taxon>
        <taxon>Spermatophyta</taxon>
        <taxon>Magnoliopsida</taxon>
        <taxon>eudicotyledons</taxon>
        <taxon>Gunneridae</taxon>
        <taxon>Pentapetalae</taxon>
        <taxon>rosids</taxon>
        <taxon>fabids</taxon>
        <taxon>Malpighiales</taxon>
        <taxon>Euphorbiaceae</taxon>
        <taxon>Crotonoideae</taxon>
        <taxon>Manihoteae</taxon>
        <taxon>Manihot</taxon>
    </lineage>
</organism>
<dbReference type="EMBL" id="CM004395">
    <property type="protein sequence ID" value="OAY40345.1"/>
    <property type="molecule type" value="Genomic_DNA"/>
</dbReference>
<accession>A0A2C9V705</accession>